<evidence type="ECO:0000313" key="3">
    <source>
        <dbReference type="Proteomes" id="UP000022910"/>
    </source>
</evidence>
<reference evidence="2 3" key="1">
    <citation type="submission" date="2014-02" db="EMBL/GenBank/DDBJ databases">
        <title>Single nucleus genome sequencing reveals high similarity among nuclei of an endomycorrhizal fungus.</title>
        <authorList>
            <person name="Lin K."/>
            <person name="Geurts R."/>
            <person name="Zhang Z."/>
            <person name="Limpens E."/>
            <person name="Saunders D.G."/>
            <person name="Mu D."/>
            <person name="Pang E."/>
            <person name="Cao H."/>
            <person name="Cha H."/>
            <person name="Lin T."/>
            <person name="Zhou Q."/>
            <person name="Shang Y."/>
            <person name="Li Y."/>
            <person name="Ivanov S."/>
            <person name="Sharma T."/>
            <person name="Velzen R.V."/>
            <person name="Ruijter N.D."/>
            <person name="Aanen D.K."/>
            <person name="Win J."/>
            <person name="Kamoun S."/>
            <person name="Bisseling T."/>
            <person name="Huang S."/>
        </authorList>
    </citation>
    <scope>NUCLEOTIDE SEQUENCE [LARGE SCALE GENOMIC DNA]</scope>
    <source>
        <strain evidence="3">DAOM197198w</strain>
    </source>
</reference>
<name>A0A015JQ41_RHIIW</name>
<dbReference type="PANTHER" id="PTHR32251">
    <property type="entry name" value="3-OXO-5-ALPHA-STEROID 4-DEHYDROGENASE"/>
    <property type="match status" value="1"/>
</dbReference>
<dbReference type="Gene3D" id="1.20.120.1630">
    <property type="match status" value="1"/>
</dbReference>
<dbReference type="EMBL" id="JEMT01027436">
    <property type="protein sequence ID" value="EXX57124.1"/>
    <property type="molecule type" value="Genomic_DNA"/>
</dbReference>
<proteinExistence type="predicted"/>
<evidence type="ECO:0000256" key="1">
    <source>
        <dbReference type="SAM" id="Phobius"/>
    </source>
</evidence>
<dbReference type="AlphaFoldDB" id="A0A015JQ41"/>
<comment type="caution">
    <text evidence="2">The sequence shown here is derived from an EMBL/GenBank/DDBJ whole genome shotgun (WGS) entry which is preliminary data.</text>
</comment>
<evidence type="ECO:0000313" key="2">
    <source>
        <dbReference type="EMBL" id="EXX57124.1"/>
    </source>
</evidence>
<evidence type="ECO:0008006" key="4">
    <source>
        <dbReference type="Google" id="ProtNLM"/>
    </source>
</evidence>
<gene>
    <name evidence="2" type="ORF">RirG_210050</name>
</gene>
<dbReference type="InterPro" id="IPR010721">
    <property type="entry name" value="UstE-like"/>
</dbReference>
<dbReference type="OrthoDB" id="201504at2759"/>
<dbReference type="Pfam" id="PF06966">
    <property type="entry name" value="DUF1295"/>
    <property type="match status" value="1"/>
</dbReference>
<dbReference type="GO" id="GO:0016020">
    <property type="term" value="C:membrane"/>
    <property type="evidence" value="ECO:0007669"/>
    <property type="project" value="TreeGrafter"/>
</dbReference>
<feature type="transmembrane region" description="Helical" evidence="1">
    <location>
        <begin position="206"/>
        <end position="224"/>
    </location>
</feature>
<organism evidence="2 3">
    <name type="scientific">Rhizophagus irregularis (strain DAOM 197198w)</name>
    <name type="common">Glomus intraradices</name>
    <dbReference type="NCBI Taxonomy" id="1432141"/>
    <lineage>
        <taxon>Eukaryota</taxon>
        <taxon>Fungi</taxon>
        <taxon>Fungi incertae sedis</taxon>
        <taxon>Mucoromycota</taxon>
        <taxon>Glomeromycotina</taxon>
        <taxon>Glomeromycetes</taxon>
        <taxon>Glomerales</taxon>
        <taxon>Glomeraceae</taxon>
        <taxon>Rhizophagus</taxon>
    </lineage>
</organism>
<keyword evidence="3" id="KW-1185">Reference proteome</keyword>
<feature type="transmembrane region" description="Helical" evidence="1">
    <location>
        <begin position="275"/>
        <end position="294"/>
    </location>
</feature>
<dbReference type="HOGENOM" id="CLU_043418_0_1_1"/>
<feature type="transmembrane region" description="Helical" evidence="1">
    <location>
        <begin position="122"/>
        <end position="143"/>
    </location>
</feature>
<accession>A0A015JQ41</accession>
<feature type="transmembrane region" description="Helical" evidence="1">
    <location>
        <begin position="300"/>
        <end position="322"/>
    </location>
</feature>
<keyword evidence="1" id="KW-0472">Membrane</keyword>
<feature type="transmembrane region" description="Helical" evidence="1">
    <location>
        <begin position="54"/>
        <end position="72"/>
    </location>
</feature>
<dbReference type="OMA" id="WRKGGYQ"/>
<feature type="transmembrane region" description="Helical" evidence="1">
    <location>
        <begin position="84"/>
        <end position="102"/>
    </location>
</feature>
<sequence>MTDFPSFTYHVKPLLSDLINNVMNFDEWVTVLKTKNFGSLIFSVKNAYVYSDPLTSAIILCLAFALWVWILSTITRNFSQVDRLWSILPVIFTWHFILHGCWKSSSISLPNESIFNSCNLNARGVILCLLTTIWGARLTYNYARKGGYKWESEDYRWSIVKYRIHWIIFEVLNIIFISLYQCFLLLAMTFPSYAVWYSAPTSSLNLWDLFASILFIGFLIGEIVSDNQQWRFQSEKYKLIAKANENLKRTAIFEGDYSFGFITRGLFRYSRHPNYFCEMGIWWSYYIFSIAAASSKSQWILNWTMIGTLSLTILFQITTHLTETISRKKYPMYELYKKNTSRLIPWFPGKNITKKKK</sequence>
<dbReference type="Proteomes" id="UP000022910">
    <property type="component" value="Unassembled WGS sequence"/>
</dbReference>
<keyword evidence="1" id="KW-1133">Transmembrane helix</keyword>
<feature type="transmembrane region" description="Helical" evidence="1">
    <location>
        <begin position="164"/>
        <end position="186"/>
    </location>
</feature>
<protein>
    <recommendedName>
        <fullName evidence="4">DUF1295-domain-containing protein</fullName>
    </recommendedName>
</protein>
<keyword evidence="1" id="KW-0812">Transmembrane</keyword>
<dbReference type="PANTHER" id="PTHR32251:SF23">
    <property type="entry name" value="3-OXO-5-ALPHA-STEROID 4-DEHYDROGENASE (DUF1295)"/>
    <property type="match status" value="1"/>
</dbReference>